<comment type="caution">
    <text evidence="2">The sequence shown here is derived from an EMBL/GenBank/DDBJ whole genome shotgun (WGS) entry which is preliminary data.</text>
</comment>
<proteinExistence type="predicted"/>
<dbReference type="SMART" id="SM00507">
    <property type="entry name" value="HNHc"/>
    <property type="match status" value="1"/>
</dbReference>
<dbReference type="Pfam" id="PF01844">
    <property type="entry name" value="HNH"/>
    <property type="match status" value="1"/>
</dbReference>
<keyword evidence="2" id="KW-0540">Nuclease</keyword>
<dbReference type="GO" id="GO:0004519">
    <property type="term" value="F:endonuclease activity"/>
    <property type="evidence" value="ECO:0007669"/>
    <property type="project" value="UniProtKB-KW"/>
</dbReference>
<protein>
    <submittedName>
        <fullName evidence="2">HNH endonuclease</fullName>
    </submittedName>
</protein>
<name>A0ABW5EYG2_9BURK</name>
<feature type="domain" description="HNH nuclease" evidence="1">
    <location>
        <begin position="2"/>
        <end position="60"/>
    </location>
</feature>
<dbReference type="InterPro" id="IPR003615">
    <property type="entry name" value="HNH_nuc"/>
</dbReference>
<gene>
    <name evidence="2" type="ORF">ACFSPV_31080</name>
</gene>
<dbReference type="CDD" id="cd00085">
    <property type="entry name" value="HNHc"/>
    <property type="match status" value="1"/>
</dbReference>
<organism evidence="2 3">
    <name type="scientific">Delftia deserti</name>
    <dbReference type="NCBI Taxonomy" id="1651218"/>
    <lineage>
        <taxon>Bacteria</taxon>
        <taxon>Pseudomonadati</taxon>
        <taxon>Pseudomonadota</taxon>
        <taxon>Betaproteobacteria</taxon>
        <taxon>Burkholderiales</taxon>
        <taxon>Comamonadaceae</taxon>
        <taxon>Delftia</taxon>
    </lineage>
</organism>
<accession>A0ABW5EYG2</accession>
<keyword evidence="3" id="KW-1185">Reference proteome</keyword>
<evidence type="ECO:0000259" key="1">
    <source>
        <dbReference type="SMART" id="SM00507"/>
    </source>
</evidence>
<keyword evidence="2" id="KW-0255">Endonuclease</keyword>
<dbReference type="InterPro" id="IPR002711">
    <property type="entry name" value="HNH"/>
</dbReference>
<dbReference type="RefSeq" id="WP_386849678.1">
    <property type="nucleotide sequence ID" value="NZ_JBHUIG010000051.1"/>
</dbReference>
<reference evidence="3" key="1">
    <citation type="journal article" date="2019" name="Int. J. Syst. Evol. Microbiol.">
        <title>The Global Catalogue of Microorganisms (GCM) 10K type strain sequencing project: providing services to taxonomists for standard genome sequencing and annotation.</title>
        <authorList>
            <consortium name="The Broad Institute Genomics Platform"/>
            <consortium name="The Broad Institute Genome Sequencing Center for Infectious Disease"/>
            <person name="Wu L."/>
            <person name="Ma J."/>
        </authorList>
    </citation>
    <scope>NUCLEOTIDE SEQUENCE [LARGE SCALE GENOMIC DNA]</scope>
    <source>
        <strain evidence="3">CCUG 62793</strain>
    </source>
</reference>
<keyword evidence="2" id="KW-0378">Hydrolase</keyword>
<dbReference type="Proteomes" id="UP001597287">
    <property type="component" value="Unassembled WGS sequence"/>
</dbReference>
<feature type="non-terminal residue" evidence="2">
    <location>
        <position position="1"/>
    </location>
</feature>
<sequence>QEARLRIWLRDGPRCACCGELIDITPGTPRPFELDHVVPLWQGGEDSDENRQCLCVSYDAEGNKHGCHVEKTAREAALRAQL</sequence>
<dbReference type="Gene3D" id="1.10.30.50">
    <property type="match status" value="1"/>
</dbReference>
<evidence type="ECO:0000313" key="2">
    <source>
        <dbReference type="EMBL" id="MFD2323132.1"/>
    </source>
</evidence>
<dbReference type="EMBL" id="JBHUIG010000051">
    <property type="protein sequence ID" value="MFD2323132.1"/>
    <property type="molecule type" value="Genomic_DNA"/>
</dbReference>
<evidence type="ECO:0000313" key="3">
    <source>
        <dbReference type="Proteomes" id="UP001597287"/>
    </source>
</evidence>